<comment type="similarity">
    <text evidence="2">Belongs to the type II topoisomerase GyrB family.</text>
</comment>
<sequence length="232" mass="25392">MSDRQPEGGIGRHHAVITRRDTCLMDVSRASWVNTTHDWSGAVDVDHLALVRQSPAEFAPDGPWHLVLEVLAYAADEASSKGGGQCVVVLHPDGSLSVRDDGRGTDTRVDEHGRSVKKPVMATKDLRFFDFPQVEVLPDGHPRRGMSVVAALSEWLAHTNRRLNGAWTQRYEHGVPVTDLEPVTVDGTTGTLVHFRPDESLGSVTAPAAGDLSRLATAWSHLEVQVDDRRND</sequence>
<dbReference type="EC" id="5.6.2.2" evidence="3"/>
<keyword evidence="5 9" id="KW-0067">ATP-binding</keyword>
<evidence type="ECO:0000256" key="5">
    <source>
        <dbReference type="ARBA" id="ARBA00022840"/>
    </source>
</evidence>
<keyword evidence="8" id="KW-0413">Isomerase</keyword>
<dbReference type="EMBL" id="JBBKAM010000004">
    <property type="protein sequence ID" value="MEJ8645820.1"/>
    <property type="molecule type" value="Genomic_DNA"/>
</dbReference>
<dbReference type="SUPFAM" id="SSF55874">
    <property type="entry name" value="ATPase domain of HSP90 chaperone/DNA topoisomerase II/histidine kinase"/>
    <property type="match status" value="1"/>
</dbReference>
<dbReference type="PANTHER" id="PTHR45866">
    <property type="entry name" value="DNA GYRASE/TOPOISOMERASE SUBUNIT B"/>
    <property type="match status" value="1"/>
</dbReference>
<protein>
    <recommendedName>
        <fullName evidence="3">DNA topoisomerase (ATP-hydrolyzing)</fullName>
        <ecNumber evidence="3">5.6.2.2</ecNumber>
    </recommendedName>
</protein>
<evidence type="ECO:0000256" key="1">
    <source>
        <dbReference type="ARBA" id="ARBA00000185"/>
    </source>
</evidence>
<accession>A0ABU8UD73</accession>
<dbReference type="Gene3D" id="3.30.565.10">
    <property type="entry name" value="Histidine kinase-like ATPase, C-terminal domain"/>
    <property type="match status" value="1"/>
</dbReference>
<gene>
    <name evidence="9" type="ORF">WKI68_40605</name>
</gene>
<reference evidence="9 10" key="1">
    <citation type="submission" date="2024-03" db="EMBL/GenBank/DDBJ databases">
        <title>Novel Streptomyces species of biotechnological and ecological value are a feature of Machair soil.</title>
        <authorList>
            <person name="Prole J.R."/>
            <person name="Goodfellow M."/>
            <person name="Allenby N."/>
            <person name="Ward A.C."/>
        </authorList>
    </citation>
    <scope>NUCLEOTIDE SEQUENCE [LARGE SCALE GENOMIC DNA]</scope>
    <source>
        <strain evidence="9 10">MS1.HAVA.3</strain>
    </source>
</reference>
<evidence type="ECO:0000256" key="6">
    <source>
        <dbReference type="ARBA" id="ARBA00023029"/>
    </source>
</evidence>
<evidence type="ECO:0000256" key="4">
    <source>
        <dbReference type="ARBA" id="ARBA00022741"/>
    </source>
</evidence>
<evidence type="ECO:0000256" key="7">
    <source>
        <dbReference type="ARBA" id="ARBA00023125"/>
    </source>
</evidence>
<dbReference type="GO" id="GO:0005524">
    <property type="term" value="F:ATP binding"/>
    <property type="evidence" value="ECO:0007669"/>
    <property type="project" value="UniProtKB-KW"/>
</dbReference>
<dbReference type="PANTHER" id="PTHR45866:SF1">
    <property type="entry name" value="DNA GYRASE SUBUNIT B, MITOCHONDRIAL"/>
    <property type="match status" value="1"/>
</dbReference>
<organism evidence="9 10">
    <name type="scientific">Streptomyces caledonius</name>
    <dbReference type="NCBI Taxonomy" id="3134107"/>
    <lineage>
        <taxon>Bacteria</taxon>
        <taxon>Bacillati</taxon>
        <taxon>Actinomycetota</taxon>
        <taxon>Actinomycetes</taxon>
        <taxon>Kitasatosporales</taxon>
        <taxon>Streptomycetaceae</taxon>
        <taxon>Streptomyces</taxon>
    </lineage>
</organism>
<dbReference type="InterPro" id="IPR036890">
    <property type="entry name" value="HATPase_C_sf"/>
</dbReference>
<evidence type="ECO:0000256" key="3">
    <source>
        <dbReference type="ARBA" id="ARBA00012895"/>
    </source>
</evidence>
<keyword evidence="4" id="KW-0547">Nucleotide-binding</keyword>
<evidence type="ECO:0000256" key="8">
    <source>
        <dbReference type="ARBA" id="ARBA00023235"/>
    </source>
</evidence>
<keyword evidence="7" id="KW-0238">DNA-binding</keyword>
<comment type="catalytic activity">
    <reaction evidence="1">
        <text>ATP-dependent breakage, passage and rejoining of double-stranded DNA.</text>
        <dbReference type="EC" id="5.6.2.2"/>
    </reaction>
</comment>
<evidence type="ECO:0000256" key="2">
    <source>
        <dbReference type="ARBA" id="ARBA00010708"/>
    </source>
</evidence>
<keyword evidence="6" id="KW-0799">Topoisomerase</keyword>
<proteinExistence type="inferred from homology"/>
<dbReference type="Proteomes" id="UP001382904">
    <property type="component" value="Unassembled WGS sequence"/>
</dbReference>
<keyword evidence="10" id="KW-1185">Reference proteome</keyword>
<evidence type="ECO:0000313" key="9">
    <source>
        <dbReference type="EMBL" id="MEJ8645820.1"/>
    </source>
</evidence>
<evidence type="ECO:0000313" key="10">
    <source>
        <dbReference type="Proteomes" id="UP001382904"/>
    </source>
</evidence>
<name>A0ABU8UD73_9ACTN</name>
<comment type="caution">
    <text evidence="9">The sequence shown here is derived from an EMBL/GenBank/DDBJ whole genome shotgun (WGS) entry which is preliminary data.</text>
</comment>